<accession>A0A6J6RW11</accession>
<protein>
    <submittedName>
        <fullName evidence="1">Unannotated protein</fullName>
    </submittedName>
</protein>
<organism evidence="1">
    <name type="scientific">freshwater metagenome</name>
    <dbReference type="NCBI Taxonomy" id="449393"/>
    <lineage>
        <taxon>unclassified sequences</taxon>
        <taxon>metagenomes</taxon>
        <taxon>ecological metagenomes</taxon>
    </lineage>
</organism>
<gene>
    <name evidence="1" type="ORF">UFOPK2579_02338</name>
</gene>
<dbReference type="AlphaFoldDB" id="A0A6J6RW11"/>
<reference evidence="1" key="1">
    <citation type="submission" date="2020-05" db="EMBL/GenBank/DDBJ databases">
        <authorList>
            <person name="Chiriac C."/>
            <person name="Salcher M."/>
            <person name="Ghai R."/>
            <person name="Kavagutti S V."/>
        </authorList>
    </citation>
    <scope>NUCLEOTIDE SEQUENCE</scope>
</reference>
<dbReference type="EMBL" id="CAEZXR010000337">
    <property type="protein sequence ID" value="CAB4726705.1"/>
    <property type="molecule type" value="Genomic_DNA"/>
</dbReference>
<proteinExistence type="predicted"/>
<name>A0A6J6RW11_9ZZZZ</name>
<evidence type="ECO:0000313" key="1">
    <source>
        <dbReference type="EMBL" id="CAB4726705.1"/>
    </source>
</evidence>
<sequence>MNALQEALTLSESVQLGYVFMDRLARQHDLRLLAIKGPVLEQQGLRAEHQSIDVDVWVDPDRLEEFGRYLSELGWIARPSVRAPRILEPHSTTFGHPLWPCEIDVHDRYPGMLVDRRAAFEAAWARRGEFVIAGQEVVCTDSVGSACIAALHYMRMGPAGQSRLDDLIARVAATFSEDLLETLRSFADDVGALTTLETLLLGAGAPTSSAPRTEAASADRALRMWRLQVAAGDSPLVPLLTELGQSPLRRWPTLILHTVWLPESELRKRQTISRSGPRGLGAAWLRRAVKAVRSVPFALRVIWSSRRS</sequence>